<gene>
    <name evidence="2" type="ORF">BD289DRAFT_202621</name>
</gene>
<sequence length="195" mass="21522">MYIAAWNQPTFSPPSHQNTILDCTARFRVLLTLSDSQHPSSLLLDRPSPTGPWPRNRRLSVRSSGTRRHAARVQPCHGSSEGPLALSTSESVTIHLDSAISRLSACVCAVCVRPTCLLQCPRSKRVRRPGAWTPGRACLRSGLLSSLNRGAFVYGWWGAPRVAHITMLRVGILMMAENLKSTLPWQVALTELFLL</sequence>
<evidence type="ECO:0000313" key="2">
    <source>
        <dbReference type="EMBL" id="PSR75137.1"/>
    </source>
</evidence>
<reference evidence="2 3" key="1">
    <citation type="journal article" date="2018" name="Mycol. Prog.">
        <title>Coniella lustricola, a new species from submerged detritus.</title>
        <authorList>
            <person name="Raudabaugh D.B."/>
            <person name="Iturriaga T."/>
            <person name="Carver A."/>
            <person name="Mondo S."/>
            <person name="Pangilinan J."/>
            <person name="Lipzen A."/>
            <person name="He G."/>
            <person name="Amirebrahimi M."/>
            <person name="Grigoriev I.V."/>
            <person name="Miller A.N."/>
        </authorList>
    </citation>
    <scope>NUCLEOTIDE SEQUENCE [LARGE SCALE GENOMIC DNA]</scope>
    <source>
        <strain evidence="2 3">B22-T-1</strain>
    </source>
</reference>
<dbReference type="Proteomes" id="UP000241462">
    <property type="component" value="Unassembled WGS sequence"/>
</dbReference>
<dbReference type="EMBL" id="KZ678795">
    <property type="protein sequence ID" value="PSR75137.1"/>
    <property type="molecule type" value="Genomic_DNA"/>
</dbReference>
<organism evidence="2 3">
    <name type="scientific">Coniella lustricola</name>
    <dbReference type="NCBI Taxonomy" id="2025994"/>
    <lineage>
        <taxon>Eukaryota</taxon>
        <taxon>Fungi</taxon>
        <taxon>Dikarya</taxon>
        <taxon>Ascomycota</taxon>
        <taxon>Pezizomycotina</taxon>
        <taxon>Sordariomycetes</taxon>
        <taxon>Sordariomycetidae</taxon>
        <taxon>Diaporthales</taxon>
        <taxon>Schizoparmaceae</taxon>
        <taxon>Coniella</taxon>
    </lineage>
</organism>
<dbReference type="AlphaFoldDB" id="A0A2T2ZSG2"/>
<accession>A0A2T2ZSG2</accession>
<name>A0A2T2ZSG2_9PEZI</name>
<keyword evidence="3" id="KW-1185">Reference proteome</keyword>
<evidence type="ECO:0000256" key="1">
    <source>
        <dbReference type="SAM" id="MobiDB-lite"/>
    </source>
</evidence>
<proteinExistence type="predicted"/>
<protein>
    <submittedName>
        <fullName evidence="2">Uncharacterized protein</fullName>
    </submittedName>
</protein>
<feature type="compositionally biased region" description="Basic residues" evidence="1">
    <location>
        <begin position="55"/>
        <end position="71"/>
    </location>
</feature>
<dbReference type="InParanoid" id="A0A2T2ZSG2"/>
<feature type="region of interest" description="Disordered" evidence="1">
    <location>
        <begin position="41"/>
        <end position="84"/>
    </location>
</feature>
<evidence type="ECO:0000313" key="3">
    <source>
        <dbReference type="Proteomes" id="UP000241462"/>
    </source>
</evidence>